<evidence type="ECO:0000313" key="2">
    <source>
        <dbReference type="EMBL" id="MQM00911.1"/>
    </source>
</evidence>
<feature type="region of interest" description="Disordered" evidence="1">
    <location>
        <begin position="20"/>
        <end position="46"/>
    </location>
</feature>
<proteinExistence type="predicted"/>
<dbReference type="EMBL" id="NMUH01002583">
    <property type="protein sequence ID" value="MQM00911.1"/>
    <property type="molecule type" value="Genomic_DNA"/>
</dbReference>
<keyword evidence="3" id="KW-1185">Reference proteome</keyword>
<organism evidence="2 3">
    <name type="scientific">Colocasia esculenta</name>
    <name type="common">Wild taro</name>
    <name type="synonym">Arum esculentum</name>
    <dbReference type="NCBI Taxonomy" id="4460"/>
    <lineage>
        <taxon>Eukaryota</taxon>
        <taxon>Viridiplantae</taxon>
        <taxon>Streptophyta</taxon>
        <taxon>Embryophyta</taxon>
        <taxon>Tracheophyta</taxon>
        <taxon>Spermatophyta</taxon>
        <taxon>Magnoliopsida</taxon>
        <taxon>Liliopsida</taxon>
        <taxon>Araceae</taxon>
        <taxon>Aroideae</taxon>
        <taxon>Colocasieae</taxon>
        <taxon>Colocasia</taxon>
    </lineage>
</organism>
<feature type="compositionally biased region" description="Low complexity" evidence="1">
    <location>
        <begin position="23"/>
        <end position="46"/>
    </location>
</feature>
<evidence type="ECO:0000313" key="3">
    <source>
        <dbReference type="Proteomes" id="UP000652761"/>
    </source>
</evidence>
<sequence length="72" mass="7717">MAKKSFNESRKSTIQKTLALTAHSMSSEHSSSSSEHKSSNGSTSSGLHKFVTVVSTQSTCVSTLVHCPRSLF</sequence>
<protein>
    <submittedName>
        <fullName evidence="2">Uncharacterized protein</fullName>
    </submittedName>
</protein>
<reference evidence="2" key="1">
    <citation type="submission" date="2017-07" db="EMBL/GenBank/DDBJ databases">
        <title>Taro Niue Genome Assembly and Annotation.</title>
        <authorList>
            <person name="Atibalentja N."/>
            <person name="Keating K."/>
            <person name="Fields C.J."/>
        </authorList>
    </citation>
    <scope>NUCLEOTIDE SEQUENCE</scope>
    <source>
        <strain evidence="2">Niue_2</strain>
        <tissue evidence="2">Leaf</tissue>
    </source>
</reference>
<dbReference type="AlphaFoldDB" id="A0A843W5C2"/>
<comment type="caution">
    <text evidence="2">The sequence shown here is derived from an EMBL/GenBank/DDBJ whole genome shotgun (WGS) entry which is preliminary data.</text>
</comment>
<accession>A0A843W5C2</accession>
<gene>
    <name evidence="2" type="ORF">Taro_033656</name>
</gene>
<dbReference type="Proteomes" id="UP000652761">
    <property type="component" value="Unassembled WGS sequence"/>
</dbReference>
<evidence type="ECO:0000256" key="1">
    <source>
        <dbReference type="SAM" id="MobiDB-lite"/>
    </source>
</evidence>
<name>A0A843W5C2_COLES</name>